<comment type="similarity">
    <text evidence="2 9">Belongs to the cytochrome P450 family.</text>
</comment>
<comment type="cofactor">
    <cofactor evidence="1 8">
        <name>heme</name>
        <dbReference type="ChEBI" id="CHEBI:30413"/>
    </cofactor>
</comment>
<dbReference type="OMA" id="QICPISH"/>
<name>A0A7N2MZT2_QUELO</name>
<organism evidence="10 11">
    <name type="scientific">Quercus lobata</name>
    <name type="common">Valley oak</name>
    <dbReference type="NCBI Taxonomy" id="97700"/>
    <lineage>
        <taxon>Eukaryota</taxon>
        <taxon>Viridiplantae</taxon>
        <taxon>Streptophyta</taxon>
        <taxon>Embryophyta</taxon>
        <taxon>Tracheophyta</taxon>
        <taxon>Spermatophyta</taxon>
        <taxon>Magnoliopsida</taxon>
        <taxon>eudicotyledons</taxon>
        <taxon>Gunneridae</taxon>
        <taxon>Pentapetalae</taxon>
        <taxon>rosids</taxon>
        <taxon>fabids</taxon>
        <taxon>Fagales</taxon>
        <taxon>Fagaceae</taxon>
        <taxon>Quercus</taxon>
    </lineage>
</organism>
<dbReference type="InterPro" id="IPR036396">
    <property type="entry name" value="Cyt_P450_sf"/>
</dbReference>
<dbReference type="InterPro" id="IPR002401">
    <property type="entry name" value="Cyt_P450_E_grp-I"/>
</dbReference>
<dbReference type="GO" id="GO:0020037">
    <property type="term" value="F:heme binding"/>
    <property type="evidence" value="ECO:0007669"/>
    <property type="project" value="InterPro"/>
</dbReference>
<dbReference type="SUPFAM" id="SSF48264">
    <property type="entry name" value="Cytochrome P450"/>
    <property type="match status" value="1"/>
</dbReference>
<dbReference type="InterPro" id="IPR053062">
    <property type="entry name" value="CYP450_84A"/>
</dbReference>
<evidence type="ECO:0000256" key="1">
    <source>
        <dbReference type="ARBA" id="ARBA00001971"/>
    </source>
</evidence>
<dbReference type="EnsemblPlants" id="QL11p046036:mrna">
    <property type="protein sequence ID" value="QL11p046036:mrna"/>
    <property type="gene ID" value="QL11p046036"/>
</dbReference>
<dbReference type="PRINTS" id="PR00385">
    <property type="entry name" value="P450"/>
</dbReference>
<dbReference type="GO" id="GO:0016705">
    <property type="term" value="F:oxidoreductase activity, acting on paired donors, with incorporation or reduction of molecular oxygen"/>
    <property type="evidence" value="ECO:0007669"/>
    <property type="project" value="InterPro"/>
</dbReference>
<dbReference type="PANTHER" id="PTHR47945">
    <property type="entry name" value="CYTOCHROME P450 84A1-RELATED"/>
    <property type="match status" value="1"/>
</dbReference>
<dbReference type="AlphaFoldDB" id="A0A7N2MZT2"/>
<dbReference type="Proteomes" id="UP000594261">
    <property type="component" value="Chromosome 11"/>
</dbReference>
<dbReference type="InParanoid" id="A0A7N2MZT2"/>
<dbReference type="PRINTS" id="PR00463">
    <property type="entry name" value="EP450I"/>
</dbReference>
<evidence type="ECO:0000256" key="3">
    <source>
        <dbReference type="ARBA" id="ARBA00022617"/>
    </source>
</evidence>
<evidence type="ECO:0000256" key="5">
    <source>
        <dbReference type="ARBA" id="ARBA00023002"/>
    </source>
</evidence>
<dbReference type="InterPro" id="IPR017972">
    <property type="entry name" value="Cyt_P450_CS"/>
</dbReference>
<protein>
    <recommendedName>
        <fullName evidence="12">Cytochrome P450</fullName>
    </recommendedName>
</protein>
<evidence type="ECO:0000256" key="9">
    <source>
        <dbReference type="RuleBase" id="RU000461"/>
    </source>
</evidence>
<dbReference type="PROSITE" id="PS00086">
    <property type="entry name" value="CYTOCHROME_P450"/>
    <property type="match status" value="1"/>
</dbReference>
<keyword evidence="5 9" id="KW-0560">Oxidoreductase</keyword>
<evidence type="ECO:0000313" key="10">
    <source>
        <dbReference type="EnsemblPlants" id="QL11p046036:mrna"/>
    </source>
</evidence>
<evidence type="ECO:0000256" key="2">
    <source>
        <dbReference type="ARBA" id="ARBA00010617"/>
    </source>
</evidence>
<dbReference type="GO" id="GO:0005506">
    <property type="term" value="F:iron ion binding"/>
    <property type="evidence" value="ECO:0007669"/>
    <property type="project" value="InterPro"/>
</dbReference>
<dbReference type="FunFam" id="1.10.630.10:FF:000043">
    <property type="entry name" value="Cytochrome P450 99A2"/>
    <property type="match status" value="1"/>
</dbReference>
<keyword evidence="3 8" id="KW-0349">Heme</keyword>
<keyword evidence="4 8" id="KW-0479">Metal-binding</keyword>
<dbReference type="GO" id="GO:0004497">
    <property type="term" value="F:monooxygenase activity"/>
    <property type="evidence" value="ECO:0007669"/>
    <property type="project" value="UniProtKB-KW"/>
</dbReference>
<evidence type="ECO:0000256" key="6">
    <source>
        <dbReference type="ARBA" id="ARBA00023004"/>
    </source>
</evidence>
<evidence type="ECO:0000313" key="11">
    <source>
        <dbReference type="Proteomes" id="UP000594261"/>
    </source>
</evidence>
<feature type="binding site" description="axial binding residue" evidence="8">
    <location>
        <position position="479"/>
    </location>
    <ligand>
        <name>heme</name>
        <dbReference type="ChEBI" id="CHEBI:30413"/>
    </ligand>
    <ligandPart>
        <name>Fe</name>
        <dbReference type="ChEBI" id="CHEBI:18248"/>
    </ligandPart>
</feature>
<evidence type="ECO:0008006" key="12">
    <source>
        <dbReference type="Google" id="ProtNLM"/>
    </source>
</evidence>
<dbReference type="PANTHER" id="PTHR47945:SF6">
    <property type="entry name" value="FERULATE 5-HYDROXYLASE"/>
    <property type="match status" value="1"/>
</dbReference>
<dbReference type="CDD" id="cd11072">
    <property type="entry name" value="CYP71-like"/>
    <property type="match status" value="1"/>
</dbReference>
<keyword evidence="6 8" id="KW-0408">Iron</keyword>
<dbReference type="Gramene" id="QL11p046036:mrna">
    <property type="protein sequence ID" value="QL11p046036:mrna"/>
    <property type="gene ID" value="QL11p046036"/>
</dbReference>
<dbReference type="Gene3D" id="1.10.630.10">
    <property type="entry name" value="Cytochrome P450"/>
    <property type="match status" value="1"/>
</dbReference>
<reference evidence="10 11" key="1">
    <citation type="journal article" date="2016" name="G3 (Bethesda)">
        <title>First Draft Assembly and Annotation of the Genome of a California Endemic Oak Quercus lobata Nee (Fagaceae).</title>
        <authorList>
            <person name="Sork V.L."/>
            <person name="Fitz-Gibbon S.T."/>
            <person name="Puiu D."/>
            <person name="Crepeau M."/>
            <person name="Gugger P.F."/>
            <person name="Sherman R."/>
            <person name="Stevens K."/>
            <person name="Langley C.H."/>
            <person name="Pellegrini M."/>
            <person name="Salzberg S.L."/>
        </authorList>
    </citation>
    <scope>NUCLEOTIDE SEQUENCE [LARGE SCALE GENOMIC DNA]</scope>
    <source>
        <strain evidence="10 11">cv. SW786</strain>
    </source>
</reference>
<accession>A0A7N2MZT2</accession>
<dbReference type="Pfam" id="PF00067">
    <property type="entry name" value="p450"/>
    <property type="match status" value="1"/>
</dbReference>
<dbReference type="InterPro" id="IPR001128">
    <property type="entry name" value="Cyt_P450"/>
</dbReference>
<proteinExistence type="inferred from homology"/>
<keyword evidence="7 9" id="KW-0503">Monooxygenase</keyword>
<evidence type="ECO:0000256" key="7">
    <source>
        <dbReference type="ARBA" id="ARBA00023033"/>
    </source>
</evidence>
<reference evidence="10" key="2">
    <citation type="submission" date="2021-01" db="UniProtKB">
        <authorList>
            <consortium name="EnsemblPlants"/>
        </authorList>
    </citation>
    <scope>IDENTIFICATION</scope>
</reference>
<dbReference type="EMBL" id="LRBV02000011">
    <property type="status" value="NOT_ANNOTATED_CDS"/>
    <property type="molecule type" value="Genomic_DNA"/>
</dbReference>
<evidence type="ECO:0000256" key="8">
    <source>
        <dbReference type="PIRSR" id="PIRSR602401-1"/>
    </source>
</evidence>
<evidence type="ECO:0000256" key="4">
    <source>
        <dbReference type="ARBA" id="ARBA00022723"/>
    </source>
</evidence>
<keyword evidence="11" id="KW-1185">Reference proteome</keyword>
<sequence>MNFLFFPFENITLFYRQFINPNPKAMESPIQNSAVFIFLPSLLCIMVFLFQLTRKLSSYPPGPKGLPIIGKMSMMPQMSHHHLAQLAQQYGGLVHLQMGMHNMVVISTPDLAREVLQVQDSVFANRSSSFAATYLSYDRADMAFANYGQIWRQMRKICVMKLFSRKRVETWDSVGDEINKKVQTISTKTGTPINLSKMASSLTSHIIYKAAFGSNSREGEEGQFENILQEYSKLFTELDFSDFIPWLSWIHKKDLKKRLVNVRRALDLFIDKVIDEHLAKKKNKNSKDENEAAATDMVDELVSFLDEGADHENKKSTDSLSTFKLNRDNIKGLIMDIMIGGTETVASAIVWALAELMKNPEDLKKVQVELSNVVGLRRRVQDSDLENLTYLKCTLKETLRLHPPIPLIVHETAKNTVLAGYSIPARWRVVINSWAIGRDGTVWEEPNAFKPSRFLEPGAKDFKGNDFEFIPFGSGRRSCPGMQLGFYVLEKSVAELVHCFTWELHEGMKGGELDMSDTPGLTTPKGAPLIAVPSYRLECALW</sequence>